<sequence>METNASTAHLAFGMGPCGTNPGPAYGPQPGQGPRNTGHLGSSGATHHEDQNRVPQHLHQPHNLQHLHQPHHHIQHSRPFFYVQPSQLYPPPPLAYQWPVPMPYNPYCGYPGLGGYGMMIPNPLQHSPYVEHPGYVLARSQLHLSDYRRMTNPHFDASPHPQTMAYHARRFRYQHSATHAKEMINSEVQTDSLIGAMCSDSPLSKPAKSSSRNEVPTKSESGKSNSCAQPLNTVSAGQVVISKPAGGQVVSAPTTSSANARSTAYQKGSFLFQTEMEEVRIECCSTMSGLKLLSSQSQETGHLAATSTTTTQCVSHSVSGAGGCIKPQRPLSSLHPPEQRSFHHREAHGESLHEDGMRPCLVGQKRRGQACPDIIPLARSPSTEALSAVGECDRAIMKTQTKPPGNSKPDAAHQLAVETNRADGPQLVRSDRSGLSVNMQCLEELRKVSLWSVESLAPYVPSTELMIRQGLMALHRKALSPVVEVPVAEEGRVREDSEEVLTLEKEVLKSVQGPVVEEVSLVEVTMNEVAPLVEVTMNEVAPLVEVTMNEVAPLVEVTMNEVAPLVEVTMNEVAPLVEVTMNEVAPLVEVTMNEVAPLVEVTMNEVAPLVEEPPSAACDPSNMDAPASPESIKRGTASDLDHQDTSFEALPAYHPSASWLADLGNVCYYSKLPRDVPDQRQILRCSPLKLPGPKMNSSLHQEPRGSRSVTGTTTAHGIMGCRPGQKVDRRSYSDHECSANRTVNRNTLTPGGHKGNRICARCLMTKCRAKKIPGSPRLDAPIVKRLGVLVPPWEESVLAQTYAACKCLPRRQVMRKRSGSDVPRGHNGETSEGETSENSSLRARSGAPKLKGTKDPKRPLDSRSLSSLKSHSEKCSVALQSKLREKNCSCEVPHLCLLGPATATWDGQGRPRRHPRNNVIREQNEENVAVSLQDNCRNRNGLQDRRCLSAQILPPERLWRSATSTPEHIDSSRNMPRARSLYERTKHISQSQGMNRKDTRC</sequence>
<protein>
    <submittedName>
        <fullName evidence="1">Uncharacterized protein</fullName>
    </submittedName>
</protein>
<proteinExistence type="predicted"/>
<evidence type="ECO:0000313" key="1">
    <source>
        <dbReference type="EMBL" id="KAJ8010844.1"/>
    </source>
</evidence>
<gene>
    <name evidence="1" type="ORF">DPEC_G00079350</name>
</gene>
<organism evidence="1 2">
    <name type="scientific">Dallia pectoralis</name>
    <name type="common">Alaska blackfish</name>
    <dbReference type="NCBI Taxonomy" id="75939"/>
    <lineage>
        <taxon>Eukaryota</taxon>
        <taxon>Metazoa</taxon>
        <taxon>Chordata</taxon>
        <taxon>Craniata</taxon>
        <taxon>Vertebrata</taxon>
        <taxon>Euteleostomi</taxon>
        <taxon>Actinopterygii</taxon>
        <taxon>Neopterygii</taxon>
        <taxon>Teleostei</taxon>
        <taxon>Protacanthopterygii</taxon>
        <taxon>Esociformes</taxon>
        <taxon>Umbridae</taxon>
        <taxon>Dallia</taxon>
    </lineage>
</organism>
<name>A0ACC2H4C6_DALPE</name>
<keyword evidence="2" id="KW-1185">Reference proteome</keyword>
<dbReference type="Proteomes" id="UP001157502">
    <property type="component" value="Chromosome 6"/>
</dbReference>
<reference evidence="1" key="1">
    <citation type="submission" date="2021-05" db="EMBL/GenBank/DDBJ databases">
        <authorList>
            <person name="Pan Q."/>
            <person name="Jouanno E."/>
            <person name="Zahm M."/>
            <person name="Klopp C."/>
            <person name="Cabau C."/>
            <person name="Louis A."/>
            <person name="Berthelot C."/>
            <person name="Parey E."/>
            <person name="Roest Crollius H."/>
            <person name="Montfort J."/>
            <person name="Robinson-Rechavi M."/>
            <person name="Bouchez O."/>
            <person name="Lampietro C."/>
            <person name="Lopez Roques C."/>
            <person name="Donnadieu C."/>
            <person name="Postlethwait J."/>
            <person name="Bobe J."/>
            <person name="Dillon D."/>
            <person name="Chandos A."/>
            <person name="von Hippel F."/>
            <person name="Guiguen Y."/>
        </authorList>
    </citation>
    <scope>NUCLEOTIDE SEQUENCE</scope>
    <source>
        <strain evidence="1">YG-Jan2019</strain>
    </source>
</reference>
<accession>A0ACC2H4C6</accession>
<comment type="caution">
    <text evidence="1">The sequence shown here is derived from an EMBL/GenBank/DDBJ whole genome shotgun (WGS) entry which is preliminary data.</text>
</comment>
<evidence type="ECO:0000313" key="2">
    <source>
        <dbReference type="Proteomes" id="UP001157502"/>
    </source>
</evidence>
<dbReference type="EMBL" id="CM055733">
    <property type="protein sequence ID" value="KAJ8010844.1"/>
    <property type="molecule type" value="Genomic_DNA"/>
</dbReference>